<dbReference type="EMBL" id="WUQX01000001">
    <property type="protein sequence ID" value="MXP77193.1"/>
    <property type="molecule type" value="Genomic_DNA"/>
</dbReference>
<accession>A0A7X3MIT5</accession>
<keyword evidence="2" id="KW-1185">Reference proteome</keyword>
<comment type="caution">
    <text evidence="1">The sequence shown here is derived from an EMBL/GenBank/DDBJ whole genome shotgun (WGS) entry which is preliminary data.</text>
</comment>
<sequence>MKKIIEFLKENGIEYKTVSLGNPYYYNDGFTVQGITVRFDYELAKDMQELHKKEDRFLKSIKRRKNYCIGHSGKSGIYIPWYTVLNTDDFERLEEHERRIQADIEKFWQEDHERRERQKSAAM</sequence>
<reference evidence="1 2" key="1">
    <citation type="submission" date="2019-12" db="EMBL/GenBank/DDBJ databases">
        <title>Sporaefaciens musculi gen. nov., sp. nov., a novel bacterium isolated from the caecum of an obese mouse.</title>
        <authorList>
            <person name="Rasmussen T.S."/>
            <person name="Streidl T."/>
            <person name="Hitch T.C.A."/>
            <person name="Wortmann E."/>
            <person name="Deptula P."/>
            <person name="Hansen M."/>
            <person name="Nielsen D.S."/>
            <person name="Clavel T."/>
            <person name="Vogensen F.K."/>
        </authorList>
    </citation>
    <scope>NUCLEOTIDE SEQUENCE [LARGE SCALE GENOMIC DNA]</scope>
    <source>
        <strain evidence="1 2">WCA-9-b2</strain>
    </source>
</reference>
<name>A0A7X3MIT5_9FIRM</name>
<proteinExistence type="predicted"/>
<organism evidence="1 2">
    <name type="scientific">Sporofaciens musculi</name>
    <dbReference type="NCBI Taxonomy" id="2681861"/>
    <lineage>
        <taxon>Bacteria</taxon>
        <taxon>Bacillati</taxon>
        <taxon>Bacillota</taxon>
        <taxon>Clostridia</taxon>
        <taxon>Lachnospirales</taxon>
        <taxon>Lachnospiraceae</taxon>
        <taxon>Sporofaciens</taxon>
    </lineage>
</organism>
<evidence type="ECO:0000313" key="1">
    <source>
        <dbReference type="EMBL" id="MXP77193.1"/>
    </source>
</evidence>
<dbReference type="Proteomes" id="UP000460412">
    <property type="component" value="Unassembled WGS sequence"/>
</dbReference>
<evidence type="ECO:0000313" key="2">
    <source>
        <dbReference type="Proteomes" id="UP000460412"/>
    </source>
</evidence>
<dbReference type="AlphaFoldDB" id="A0A7X3MIT5"/>
<dbReference type="RefSeq" id="WP_159752314.1">
    <property type="nucleotide sequence ID" value="NZ_WUQX01000001.1"/>
</dbReference>
<protein>
    <submittedName>
        <fullName evidence="1">Uncharacterized protein</fullName>
    </submittedName>
</protein>
<gene>
    <name evidence="1" type="ORF">GN277_17970</name>
</gene>